<dbReference type="EMBL" id="AP018586">
    <property type="protein sequence ID" value="BBD93262.1"/>
    <property type="molecule type" value="Genomic_DNA"/>
</dbReference>
<protein>
    <submittedName>
        <fullName evidence="1">Uncharacterized protein</fullName>
    </submittedName>
</protein>
<sequence length="62" mass="7479">MTMVYIELCDFTKIHPKYIMKSIEYESEMTLWDVNGTTLKRKKPKKIKIQVEFMPNSAKKYM</sequence>
<organism evidence="1 2">
    <name type="scientific">Staphylococcus caprae</name>
    <dbReference type="NCBI Taxonomy" id="29380"/>
    <lineage>
        <taxon>Bacteria</taxon>
        <taxon>Bacillati</taxon>
        <taxon>Bacillota</taxon>
        <taxon>Bacilli</taxon>
        <taxon>Bacillales</taxon>
        <taxon>Staphylococcaceae</taxon>
        <taxon>Staphylococcus</taxon>
    </lineage>
</organism>
<accession>A0ABN5W6A2</accession>
<evidence type="ECO:0000313" key="1">
    <source>
        <dbReference type="EMBL" id="BBD93262.1"/>
    </source>
</evidence>
<dbReference type="Proteomes" id="UP000274772">
    <property type="component" value="Chromosome"/>
</dbReference>
<gene>
    <name evidence="1" type="ORF">JMUB590_2208</name>
</gene>
<keyword evidence="2" id="KW-1185">Reference proteome</keyword>
<reference evidence="1 2" key="1">
    <citation type="submission" date="2018-05" db="EMBL/GenBank/DDBJ databases">
        <title>Complete genome sequencing of three human clinical isolates of Staphylococcus caprae reveals virulence factors similar to those of S. epidermidis and S. capitis.</title>
        <authorList>
            <person name="Watanabe S."/>
            <person name="Cui L."/>
        </authorList>
    </citation>
    <scope>NUCLEOTIDE SEQUENCE [LARGE SCALE GENOMIC DNA]</scope>
    <source>
        <strain evidence="1 2">JMUB590</strain>
    </source>
</reference>
<name>A0ABN5W6A2_9STAP</name>
<evidence type="ECO:0000313" key="2">
    <source>
        <dbReference type="Proteomes" id="UP000274772"/>
    </source>
</evidence>
<proteinExistence type="predicted"/>